<keyword evidence="3" id="KW-1185">Reference proteome</keyword>
<reference evidence="2 3" key="2">
    <citation type="journal article" date="2020" name="Microbiol. Resour. Announc.">
        <title>Antarctic desert soil bacteria exhibit high novel natural product potential, evaluated through long-read genome sequencing and comparative genomics.</title>
        <authorList>
            <person name="Benaud N."/>
            <person name="Edwards R.J."/>
            <person name="Amos T.G."/>
            <person name="D'Agostino P.M."/>
            <person name="Gutierrez-Chavez C."/>
            <person name="Montgomery K."/>
            <person name="Nicetic I."/>
            <person name="Ferrari B.C."/>
        </authorList>
    </citation>
    <scope>NUCLEOTIDE SEQUENCE [LARGE SCALE GENOMIC DNA]</scope>
    <source>
        <strain evidence="2 3">SPB151</strain>
    </source>
</reference>
<evidence type="ECO:0000313" key="2">
    <source>
        <dbReference type="EMBL" id="QNE19274.1"/>
    </source>
</evidence>
<organism evidence="2 3">
    <name type="scientific">Kribbella qitaiheensis</name>
    <dbReference type="NCBI Taxonomy" id="1544730"/>
    <lineage>
        <taxon>Bacteria</taxon>
        <taxon>Bacillati</taxon>
        <taxon>Actinomycetota</taxon>
        <taxon>Actinomycetes</taxon>
        <taxon>Propionibacteriales</taxon>
        <taxon>Kribbellaceae</taxon>
        <taxon>Kribbella</taxon>
    </lineage>
</organism>
<evidence type="ECO:0000259" key="1">
    <source>
        <dbReference type="PROSITE" id="PS51186"/>
    </source>
</evidence>
<dbReference type="PANTHER" id="PTHR43328:SF1">
    <property type="entry name" value="N-ACETYLTRANSFERASE DOMAIN-CONTAINING PROTEIN"/>
    <property type="match status" value="1"/>
</dbReference>
<dbReference type="PROSITE" id="PS51186">
    <property type="entry name" value="GNAT"/>
    <property type="match status" value="1"/>
</dbReference>
<dbReference type="GO" id="GO:0016747">
    <property type="term" value="F:acyltransferase activity, transferring groups other than amino-acyl groups"/>
    <property type="evidence" value="ECO:0007669"/>
    <property type="project" value="InterPro"/>
</dbReference>
<sequence>MEEVSLRAITPDDLPILFTFYSDPVSVAMVGMPPRDEEAFYAHRAKVAANPENETRAITVGGECVGDMGSWVDEDGQRRLGYWIGQEYWGRGIATAALTALIGELTERPLYADVVTTNVGSIRVLQKCGFRLLSDDERGPDHDPEEYTLRLDR</sequence>
<dbReference type="InterPro" id="IPR016181">
    <property type="entry name" value="Acyl_CoA_acyltransferase"/>
</dbReference>
<proteinExistence type="predicted"/>
<feature type="domain" description="N-acetyltransferase" evidence="1">
    <location>
        <begin position="4"/>
        <end position="153"/>
    </location>
</feature>
<gene>
    <name evidence="2" type="ORF">F1D05_16840</name>
</gene>
<dbReference type="KEGG" id="kqi:F1D05_16840"/>
<dbReference type="SUPFAM" id="SSF55729">
    <property type="entry name" value="Acyl-CoA N-acyltransferases (Nat)"/>
    <property type="match status" value="1"/>
</dbReference>
<name>A0A7G6WZ59_9ACTN</name>
<evidence type="ECO:0000313" key="3">
    <source>
        <dbReference type="Proteomes" id="UP000515563"/>
    </source>
</evidence>
<keyword evidence="2" id="KW-0808">Transferase</keyword>
<dbReference type="AlphaFoldDB" id="A0A7G6WZ59"/>
<dbReference type="InterPro" id="IPR000182">
    <property type="entry name" value="GNAT_dom"/>
</dbReference>
<protein>
    <submittedName>
        <fullName evidence="2">GNAT family N-acetyltransferase</fullName>
    </submittedName>
</protein>
<dbReference type="Pfam" id="PF13302">
    <property type="entry name" value="Acetyltransf_3"/>
    <property type="match status" value="1"/>
</dbReference>
<dbReference type="Proteomes" id="UP000515563">
    <property type="component" value="Chromosome"/>
</dbReference>
<dbReference type="PANTHER" id="PTHR43328">
    <property type="entry name" value="ACETYLTRANSFERASE-RELATED"/>
    <property type="match status" value="1"/>
</dbReference>
<reference evidence="3" key="1">
    <citation type="submission" date="2019-09" db="EMBL/GenBank/DDBJ databases">
        <title>Antimicrobial potential of Antarctic Bacteria.</title>
        <authorList>
            <person name="Benaud N."/>
            <person name="Edwards R.J."/>
            <person name="Ferrari B.C."/>
        </authorList>
    </citation>
    <scope>NUCLEOTIDE SEQUENCE [LARGE SCALE GENOMIC DNA]</scope>
    <source>
        <strain evidence="3">SPB151</strain>
    </source>
</reference>
<accession>A0A7G6WZ59</accession>
<dbReference type="EMBL" id="CP043661">
    <property type="protein sequence ID" value="QNE19274.1"/>
    <property type="molecule type" value="Genomic_DNA"/>
</dbReference>
<dbReference type="RefSeq" id="WP_185448551.1">
    <property type="nucleotide sequence ID" value="NZ_CP043661.1"/>
</dbReference>
<dbReference type="Gene3D" id="3.40.630.30">
    <property type="match status" value="1"/>
</dbReference>